<dbReference type="Proteomes" id="UP001432039">
    <property type="component" value="Plasmid unnamed1"/>
</dbReference>
<dbReference type="InterPro" id="IPR036812">
    <property type="entry name" value="NAD(P)_OxRdtase_dom_sf"/>
</dbReference>
<dbReference type="SUPFAM" id="SSF51430">
    <property type="entry name" value="NAD(P)-linked oxidoreductase"/>
    <property type="match status" value="1"/>
</dbReference>
<organism evidence="2 3">
    <name type="scientific">Streptomyces virginiae</name>
    <name type="common">Streptomyces cinnamonensis</name>
    <dbReference type="NCBI Taxonomy" id="1961"/>
    <lineage>
        <taxon>Bacteria</taxon>
        <taxon>Bacillati</taxon>
        <taxon>Actinomycetota</taxon>
        <taxon>Actinomycetes</taxon>
        <taxon>Kitasatosporales</taxon>
        <taxon>Streptomycetaceae</taxon>
        <taxon>Streptomyces</taxon>
    </lineage>
</organism>
<geneLocation type="plasmid" evidence="2 3">
    <name>unnamed1</name>
</geneLocation>
<keyword evidence="2" id="KW-0614">Plasmid</keyword>
<accession>A0ABZ1TS82</accession>
<dbReference type="RefSeq" id="WP_328966242.1">
    <property type="nucleotide sequence ID" value="NZ_CP108091.1"/>
</dbReference>
<evidence type="ECO:0000259" key="1">
    <source>
        <dbReference type="Pfam" id="PF00248"/>
    </source>
</evidence>
<name>A0ABZ1TS82_STRVG</name>
<protein>
    <submittedName>
        <fullName evidence="2">Aldo/keto reductase</fullName>
    </submittedName>
</protein>
<proteinExistence type="predicted"/>
<feature type="domain" description="NADP-dependent oxidoreductase" evidence="1">
    <location>
        <begin position="19"/>
        <end position="158"/>
    </location>
</feature>
<sequence>MTAEPALGTHRLRATVTGAAARTACEGGSRWIDTAPNYDVGTVHRQLRPVLEEFPAVRVATKTGFYTPAQGEEAVEAGVLHTGLAEARHSLAPGFLDWQTRRSTTDLGRADIVFVHNPETVGHGDRDRLHAELRAAFAALEDLAGAGLIGGYGVATWTGFTEDAFTIPELLTLAREAGGPGHHLAAVQQPVSLVMAHPITRALDGHGPLAEARSAGLLTFGSAPLHGGELLDLVNPELVEFIRPNTSPAMACLLAAGSCPSLDVLLVSASTPDHWNTAVAALDDPLTDTELRKVLDVLAPR</sequence>
<dbReference type="InterPro" id="IPR023210">
    <property type="entry name" value="NADP_OxRdtase_dom"/>
</dbReference>
<dbReference type="EMBL" id="CP108091">
    <property type="protein sequence ID" value="WUQ18298.1"/>
    <property type="molecule type" value="Genomic_DNA"/>
</dbReference>
<dbReference type="Gene3D" id="3.20.20.100">
    <property type="entry name" value="NADP-dependent oxidoreductase domain"/>
    <property type="match status" value="1"/>
</dbReference>
<evidence type="ECO:0000313" key="2">
    <source>
        <dbReference type="EMBL" id="WUQ18298.1"/>
    </source>
</evidence>
<gene>
    <name evidence="2" type="ORF">OG517_43540</name>
</gene>
<reference evidence="2" key="1">
    <citation type="submission" date="2022-10" db="EMBL/GenBank/DDBJ databases">
        <title>The complete genomes of actinobacterial strains from the NBC collection.</title>
        <authorList>
            <person name="Joergensen T.S."/>
            <person name="Alvarez Arevalo M."/>
            <person name="Sterndorff E.B."/>
            <person name="Faurdal D."/>
            <person name="Vuksanovic O."/>
            <person name="Mourched A.-S."/>
            <person name="Charusanti P."/>
            <person name="Shaw S."/>
            <person name="Blin K."/>
            <person name="Weber T."/>
        </authorList>
    </citation>
    <scope>NUCLEOTIDE SEQUENCE</scope>
    <source>
        <strain evidence="2">NBC_00248</strain>
        <plasmid evidence="2">unnamed1</plasmid>
    </source>
</reference>
<evidence type="ECO:0000313" key="3">
    <source>
        <dbReference type="Proteomes" id="UP001432039"/>
    </source>
</evidence>
<keyword evidence="3" id="KW-1185">Reference proteome</keyword>
<dbReference type="Pfam" id="PF00248">
    <property type="entry name" value="Aldo_ket_red"/>
    <property type="match status" value="1"/>
</dbReference>